<dbReference type="EMBL" id="NHZQ01000448">
    <property type="protein sequence ID" value="PSK33430.1"/>
    <property type="molecule type" value="Genomic_DNA"/>
</dbReference>
<evidence type="ECO:0000256" key="2">
    <source>
        <dbReference type="SAM" id="MobiDB-lite"/>
    </source>
</evidence>
<dbReference type="AlphaFoldDB" id="A0A2P7YBU9"/>
<name>A0A2P7YBU9_9PEZI</name>
<keyword evidence="5" id="KW-1185">Reference proteome</keyword>
<organism evidence="4 5">
    <name type="scientific">Elsinoe australis</name>
    <dbReference type="NCBI Taxonomy" id="40998"/>
    <lineage>
        <taxon>Eukaryota</taxon>
        <taxon>Fungi</taxon>
        <taxon>Dikarya</taxon>
        <taxon>Ascomycota</taxon>
        <taxon>Pezizomycotina</taxon>
        <taxon>Dothideomycetes</taxon>
        <taxon>Dothideomycetidae</taxon>
        <taxon>Myriangiales</taxon>
        <taxon>Elsinoaceae</taxon>
        <taxon>Elsinoe</taxon>
    </lineage>
</organism>
<evidence type="ECO:0000259" key="3">
    <source>
        <dbReference type="SMART" id="SM00960"/>
    </source>
</evidence>
<evidence type="ECO:0000313" key="4">
    <source>
        <dbReference type="EMBL" id="PSK33430.1"/>
    </source>
</evidence>
<feature type="domain" description="Roadblock/LAMTOR2" evidence="3">
    <location>
        <begin position="12"/>
        <end position="126"/>
    </location>
</feature>
<dbReference type="SMART" id="SM00960">
    <property type="entry name" value="Robl_LC7"/>
    <property type="match status" value="1"/>
</dbReference>
<gene>
    <name evidence="4" type="ORF">B9Z65_7317</name>
</gene>
<comment type="caution">
    <text evidence="4">The sequence shown here is derived from an EMBL/GenBank/DDBJ whole genome shotgun (WGS) entry which is preliminary data.</text>
</comment>
<evidence type="ECO:0000313" key="5">
    <source>
        <dbReference type="Proteomes" id="UP000243723"/>
    </source>
</evidence>
<dbReference type="Proteomes" id="UP000243723">
    <property type="component" value="Unassembled WGS sequence"/>
</dbReference>
<sequence length="131" mass="14250">MQQSPVEDTIANLNRLAQKPGVQATLVLSRQSGAIVQSTGLEKAETNGDSRPATSNADDSAEAKVARLQSVEETARLVFEYVTASSRIAHEMNGTNDDELKLLRMRTKRNELVIVPDAHYIAVVIHNTPPA</sequence>
<dbReference type="STRING" id="40998.A0A2P7YBU9"/>
<protein>
    <recommendedName>
        <fullName evidence="3">Roadblock/LAMTOR2 domain-containing protein</fullName>
    </recommendedName>
</protein>
<reference evidence="4 5" key="1">
    <citation type="submission" date="2017-05" db="EMBL/GenBank/DDBJ databases">
        <title>Draft genome sequence of Elsinoe australis.</title>
        <authorList>
            <person name="Cheng Q."/>
        </authorList>
    </citation>
    <scope>NUCLEOTIDE SEQUENCE [LARGE SCALE GENOMIC DNA]</scope>
    <source>
        <strain evidence="4 5">NL1</strain>
    </source>
</reference>
<dbReference type="Gene3D" id="3.30.450.30">
    <property type="entry name" value="Dynein light chain 2a, cytoplasmic"/>
    <property type="match status" value="1"/>
</dbReference>
<comment type="similarity">
    <text evidence="1">Belongs to the GAMAD family.</text>
</comment>
<feature type="region of interest" description="Disordered" evidence="2">
    <location>
        <begin position="38"/>
        <end position="64"/>
    </location>
</feature>
<dbReference type="OrthoDB" id="9985637at2759"/>
<accession>A0A2P7YBU9</accession>
<proteinExistence type="inferred from homology"/>
<feature type="compositionally biased region" description="Polar residues" evidence="2">
    <location>
        <begin position="49"/>
        <end position="58"/>
    </location>
</feature>
<dbReference type="PANTHER" id="PTHR10779">
    <property type="entry name" value="DYNEIN LIGHT CHAIN ROADBLOCK"/>
    <property type="match status" value="1"/>
</dbReference>
<dbReference type="InterPro" id="IPR004942">
    <property type="entry name" value="Roadblock/LAMTOR2_dom"/>
</dbReference>
<dbReference type="SUPFAM" id="SSF103196">
    <property type="entry name" value="Roadblock/LC7 domain"/>
    <property type="match status" value="1"/>
</dbReference>
<evidence type="ECO:0000256" key="1">
    <source>
        <dbReference type="ARBA" id="ARBA00007191"/>
    </source>
</evidence>